<dbReference type="PANTHER" id="PTHR33570">
    <property type="entry name" value="4-CARBOXYMUCONOLACTONE DECARBOXYLASE FAMILY PROTEIN"/>
    <property type="match status" value="1"/>
</dbReference>
<evidence type="ECO:0000313" key="3">
    <source>
        <dbReference type="Proteomes" id="UP000484255"/>
    </source>
</evidence>
<dbReference type="InterPro" id="IPR003779">
    <property type="entry name" value="CMD-like"/>
</dbReference>
<dbReference type="AlphaFoldDB" id="A0A7C9TL92"/>
<organism evidence="2 3">
    <name type="scientific">Ideonella livida</name>
    <dbReference type="NCBI Taxonomy" id="2707176"/>
    <lineage>
        <taxon>Bacteria</taxon>
        <taxon>Pseudomonadati</taxon>
        <taxon>Pseudomonadota</taxon>
        <taxon>Betaproteobacteria</taxon>
        <taxon>Burkholderiales</taxon>
        <taxon>Sphaerotilaceae</taxon>
        <taxon>Ideonella</taxon>
    </lineage>
</organism>
<sequence>MNPELFDKGLQTRREVLGSDYVDQAIRNADAFSLPLQELVTQYAWGDVWNRPGLPRRDRSLLVLGMLVALNRPHELKLHLRGALNNGLSREEIREAFLQAAIYCGAPAAMDSFRVAKEVFATLDAEAAAAAQAASAPGA</sequence>
<reference evidence="2 3" key="1">
    <citation type="submission" date="2020-02" db="EMBL/GenBank/DDBJ databases">
        <title>Ideonella bacterium strain TBM-1.</title>
        <authorList>
            <person name="Chen W.-M."/>
        </authorList>
    </citation>
    <scope>NUCLEOTIDE SEQUENCE [LARGE SCALE GENOMIC DNA]</scope>
    <source>
        <strain evidence="2 3">TBM-1</strain>
    </source>
</reference>
<dbReference type="PANTHER" id="PTHR33570:SF2">
    <property type="entry name" value="CARBOXYMUCONOLACTONE DECARBOXYLASE-LIKE DOMAIN-CONTAINING PROTEIN"/>
    <property type="match status" value="1"/>
</dbReference>
<protein>
    <submittedName>
        <fullName evidence="2">4-carboxymuconolactone decarboxylase</fullName>
    </submittedName>
</protein>
<name>A0A7C9TL92_9BURK</name>
<evidence type="ECO:0000259" key="1">
    <source>
        <dbReference type="Pfam" id="PF02627"/>
    </source>
</evidence>
<feature type="domain" description="Carboxymuconolactone decarboxylase-like" evidence="1">
    <location>
        <begin position="36"/>
        <end position="118"/>
    </location>
</feature>
<dbReference type="EMBL" id="JAAGOH010000016">
    <property type="protein sequence ID" value="NDY92304.1"/>
    <property type="molecule type" value="Genomic_DNA"/>
</dbReference>
<evidence type="ECO:0000313" key="2">
    <source>
        <dbReference type="EMBL" id="NDY92304.1"/>
    </source>
</evidence>
<dbReference type="Proteomes" id="UP000484255">
    <property type="component" value="Unassembled WGS sequence"/>
</dbReference>
<dbReference type="Gene3D" id="1.20.1290.10">
    <property type="entry name" value="AhpD-like"/>
    <property type="match status" value="1"/>
</dbReference>
<dbReference type="Pfam" id="PF02627">
    <property type="entry name" value="CMD"/>
    <property type="match status" value="1"/>
</dbReference>
<proteinExistence type="predicted"/>
<comment type="caution">
    <text evidence="2">The sequence shown here is derived from an EMBL/GenBank/DDBJ whole genome shotgun (WGS) entry which is preliminary data.</text>
</comment>
<keyword evidence="3" id="KW-1185">Reference proteome</keyword>
<dbReference type="GO" id="GO:0051920">
    <property type="term" value="F:peroxiredoxin activity"/>
    <property type="evidence" value="ECO:0007669"/>
    <property type="project" value="InterPro"/>
</dbReference>
<gene>
    <name evidence="2" type="ORF">G3A44_14035</name>
</gene>
<dbReference type="SUPFAM" id="SSF69118">
    <property type="entry name" value="AhpD-like"/>
    <property type="match status" value="1"/>
</dbReference>
<accession>A0A7C9TL92</accession>
<dbReference type="InterPro" id="IPR029032">
    <property type="entry name" value="AhpD-like"/>
</dbReference>
<dbReference type="InterPro" id="IPR052512">
    <property type="entry name" value="4CMD/NDH-1_regulator"/>
</dbReference>
<dbReference type="RefSeq" id="WP_163458154.1">
    <property type="nucleotide sequence ID" value="NZ_JAAGOH010000016.1"/>
</dbReference>